<evidence type="ECO:0000259" key="13">
    <source>
        <dbReference type="SMART" id="SM00663"/>
    </source>
</evidence>
<proteinExistence type="inferred from homology"/>
<keyword evidence="3 11" id="KW-0240">DNA-directed RNA polymerase</keyword>
<dbReference type="GO" id="GO:0003899">
    <property type="term" value="F:DNA-directed RNA polymerase activity"/>
    <property type="evidence" value="ECO:0007669"/>
    <property type="project" value="UniProtKB-UniRule"/>
</dbReference>
<evidence type="ECO:0000256" key="4">
    <source>
        <dbReference type="ARBA" id="ARBA00022679"/>
    </source>
</evidence>
<comment type="cofactor">
    <cofactor evidence="11">
        <name>Mg(2+)</name>
        <dbReference type="ChEBI" id="CHEBI:18420"/>
    </cofactor>
    <text evidence="11">Binds 1 Mg(2+) ion per subunit.</text>
</comment>
<feature type="binding site" evidence="11">
    <location>
        <position position="898"/>
    </location>
    <ligand>
        <name>Zn(2+)</name>
        <dbReference type="ChEBI" id="CHEBI:29105"/>
        <label>2</label>
    </ligand>
</feature>
<dbReference type="PANTHER" id="PTHR19376:SF54">
    <property type="entry name" value="DNA-DIRECTED RNA POLYMERASE SUBUNIT BETA"/>
    <property type="match status" value="1"/>
</dbReference>
<comment type="function">
    <text evidence="11 12">DNA-dependent RNA polymerase catalyzes the transcription of DNA into RNA using the four ribonucleoside triphosphates as substrates.</text>
</comment>
<keyword evidence="5 11" id="KW-0548">Nucleotidyltransferase</keyword>
<comment type="similarity">
    <text evidence="11 12">Belongs to the RNA polymerase beta' chain family.</text>
</comment>
<evidence type="ECO:0000313" key="14">
    <source>
        <dbReference type="EMBL" id="CDZ16356.1"/>
    </source>
</evidence>
<dbReference type="NCBIfam" id="TIGR02386">
    <property type="entry name" value="rpoC_TIGR"/>
    <property type="match status" value="1"/>
</dbReference>
<feature type="binding site" evidence="11">
    <location>
        <position position="96"/>
    </location>
    <ligand>
        <name>Zn(2+)</name>
        <dbReference type="ChEBI" id="CHEBI:29105"/>
        <label>1</label>
    </ligand>
</feature>
<evidence type="ECO:0000256" key="9">
    <source>
        <dbReference type="ARBA" id="ARBA00023163"/>
    </source>
</evidence>
<dbReference type="Gene3D" id="1.10.132.30">
    <property type="match status" value="1"/>
</dbReference>
<organism evidence="14 15">
    <name type="scientific">Candidatus Johnevansia muelleri</name>
    <dbReference type="NCBI Taxonomy" id="1495769"/>
    <lineage>
        <taxon>Bacteria</taxon>
        <taxon>Pseudomonadati</taxon>
        <taxon>Pseudomonadota</taxon>
        <taxon>Gammaproteobacteria</taxon>
        <taxon>Candidatus Johnevansiales</taxon>
        <taxon>Candidatus Johnevansiaceae</taxon>
        <taxon>Candidatus Johnevansia</taxon>
    </lineage>
</organism>
<dbReference type="Gene3D" id="2.40.50.100">
    <property type="match status" value="3"/>
</dbReference>
<dbReference type="PANTHER" id="PTHR19376">
    <property type="entry name" value="DNA-DIRECTED RNA POLYMERASE"/>
    <property type="match status" value="1"/>
</dbReference>
<dbReference type="InterPro" id="IPR045867">
    <property type="entry name" value="DNA-dir_RpoC_beta_prime"/>
</dbReference>
<dbReference type="Pfam" id="PF00623">
    <property type="entry name" value="RNA_pol_Rpb1_2"/>
    <property type="match status" value="2"/>
</dbReference>
<dbReference type="InterPro" id="IPR006592">
    <property type="entry name" value="RNA_pol_N"/>
</dbReference>
<comment type="similarity">
    <text evidence="2">In the C-terminal section; belongs to the RNA polymerase beta' chain family.</text>
</comment>
<comment type="subunit">
    <text evidence="11">The RNAP catalytic core consists of 2 alpha, 1 beta, 1 beta' and 1 omega subunit. When a sigma factor is associated with the core the holoenzyme is formed, which can initiate transcription.</text>
</comment>
<dbReference type="InterPro" id="IPR000722">
    <property type="entry name" value="RNA_pol_asu"/>
</dbReference>
<feature type="binding site" evidence="11">
    <location>
        <position position="99"/>
    </location>
    <ligand>
        <name>Zn(2+)</name>
        <dbReference type="ChEBI" id="CHEBI:29105"/>
        <label>1</label>
    </ligand>
</feature>
<feature type="binding site" evidence="11">
    <location>
        <position position="891"/>
    </location>
    <ligand>
        <name>Zn(2+)</name>
        <dbReference type="ChEBI" id="CHEBI:29105"/>
        <label>2</label>
    </ligand>
</feature>
<dbReference type="GO" id="GO:0006351">
    <property type="term" value="P:DNA-templated transcription"/>
    <property type="evidence" value="ECO:0007669"/>
    <property type="project" value="UniProtKB-UniRule"/>
</dbReference>
<keyword evidence="6 11" id="KW-0479">Metal-binding</keyword>
<evidence type="ECO:0000256" key="5">
    <source>
        <dbReference type="ARBA" id="ARBA00022695"/>
    </source>
</evidence>
<evidence type="ECO:0000313" key="15">
    <source>
        <dbReference type="Proteomes" id="UP000032420"/>
    </source>
</evidence>
<evidence type="ECO:0000256" key="11">
    <source>
        <dbReference type="HAMAP-Rule" id="MF_01322"/>
    </source>
</evidence>
<dbReference type="FunFam" id="1.10.132.30:FF:000003">
    <property type="entry name" value="DNA-directed RNA polymerase subunit beta"/>
    <property type="match status" value="1"/>
</dbReference>
<dbReference type="CDD" id="cd02655">
    <property type="entry name" value="RNAP_beta'_C"/>
    <property type="match status" value="1"/>
</dbReference>
<feature type="domain" description="RNA polymerase N-terminal" evidence="13">
    <location>
        <begin position="239"/>
        <end position="517"/>
    </location>
</feature>
<dbReference type="GO" id="GO:0008270">
    <property type="term" value="F:zinc ion binding"/>
    <property type="evidence" value="ECO:0007669"/>
    <property type="project" value="UniProtKB-UniRule"/>
</dbReference>
<evidence type="ECO:0000256" key="8">
    <source>
        <dbReference type="ARBA" id="ARBA00022842"/>
    </source>
</evidence>
<dbReference type="PATRIC" id="fig|1495769.3.peg.78"/>
<dbReference type="InterPro" id="IPR012754">
    <property type="entry name" value="DNA-dir_RpoC_beta_prime_bact"/>
</dbReference>
<dbReference type="Pfam" id="PF04998">
    <property type="entry name" value="RNA_pol_Rpb1_5"/>
    <property type="match status" value="1"/>
</dbReference>
<dbReference type="InterPro" id="IPR042102">
    <property type="entry name" value="RNA_pol_Rpb1_3_sf"/>
</dbReference>
<dbReference type="Gene3D" id="1.10.1790.20">
    <property type="match status" value="1"/>
</dbReference>
<dbReference type="KEGG" id="eme:CEM_088"/>
<keyword evidence="9 11" id="KW-0804">Transcription</keyword>
<feature type="binding site" evidence="11">
    <location>
        <position position="818"/>
    </location>
    <ligand>
        <name>Zn(2+)</name>
        <dbReference type="ChEBI" id="CHEBI:29105"/>
        <label>2</label>
    </ligand>
</feature>
<dbReference type="Gene3D" id="2.40.40.20">
    <property type="match status" value="1"/>
</dbReference>
<evidence type="ECO:0000256" key="12">
    <source>
        <dbReference type="RuleBase" id="RU004279"/>
    </source>
</evidence>
<evidence type="ECO:0000256" key="1">
    <source>
        <dbReference type="ARBA" id="ARBA00007616"/>
    </source>
</evidence>
<dbReference type="SMART" id="SM00663">
    <property type="entry name" value="RPOLA_N"/>
    <property type="match status" value="1"/>
</dbReference>
<comment type="similarity">
    <text evidence="1">In the N-terminal section; belongs to the RNA polymerase beta chain family.</text>
</comment>
<feature type="binding site" evidence="11">
    <location>
        <position position="465"/>
    </location>
    <ligand>
        <name>Mg(2+)</name>
        <dbReference type="ChEBI" id="CHEBI:18420"/>
    </ligand>
</feature>
<dbReference type="EC" id="2.7.7.6" evidence="11"/>
<dbReference type="Pfam" id="PF04997">
    <property type="entry name" value="RNA_pol_Rpb1_1"/>
    <property type="match status" value="1"/>
</dbReference>
<evidence type="ECO:0000256" key="7">
    <source>
        <dbReference type="ARBA" id="ARBA00022833"/>
    </source>
</evidence>
<keyword evidence="7 11" id="KW-0862">Zinc</keyword>
<dbReference type="GO" id="GO:0000287">
    <property type="term" value="F:magnesium ion binding"/>
    <property type="evidence" value="ECO:0007669"/>
    <property type="project" value="UniProtKB-UniRule"/>
</dbReference>
<dbReference type="InterPro" id="IPR038120">
    <property type="entry name" value="Rpb1_funnel_sf"/>
</dbReference>
<dbReference type="Proteomes" id="UP000032420">
    <property type="component" value="Chromosome I"/>
</dbReference>
<sequence>MNIFKNANNKLKINFEKTKKFQKQLESFNYIKISLASPKIIESWSFGEIKTSDTINYRTLKPEHDGLFCTKIFGPVVDYECWCGKYNHKMFPTVICEKCNVEIIKAKSRRERMGHINLFTPVAHIWFIKSQPNMLSLLLNMSIFNIERVIYYESFIVLNPGITPLQKGQLLTNNQYSEARKEFNDEFEADMGAKAIKKLLIDINIDMEIFYLKKYESNLKNYNKLKVLQAFKESGNNPDWMILDVIPVLPPDLRPLLPLEGGRFANSDINDLYRNIIHRNNRLKKLFNIQSPDIIIKNEKRMLQEAVDALIDNGRNGRMVTNNKRPLKSIANLIKGKQGRFRQNLLGKRVDYSGRTVITVGPKLRLYQCGLPKKMALELFKPFVFSILQSYEKALTIQSAKKSFKLESKEVWDALKTVIKDHPIILNRAPTLHRLGIQAFEPVLIEEKAIKLHPLVCSAYNADFDGDQMAVHIPLTLEAQLEARTLLMSSNNLLSPANGTPIIVPSQDIVLGLYYMTHIKIHAKGEGLIFSNIDEIESALNTKKIDLHAIIKVRICEWRRNKNTGVLRKKCSIYQTTVGRALLFRLLPHGIEFELVNKPLKKKAISKLINAVYRRSGIKETVIISDKLMEIGFNLATFSGTTIGVDDLIIPNSKKSTIDYAENTIKNLNLQFNKGLITENEKYNKTIDVWLKTNETIAKNMMGGISKEIFINKEGINIQQYSFQNIFIIADSGARGSETQIRQIAGMRGLMAKPDGSIIETPIKANFREGLTVLEYFISTHGARKGLADTALKTANSGYLTRRLVDVSQDVVITEINCGSQSGLSMESIIDGSNVLVSLSDRVLGRVLSRDIVDSYNNVLIIKNTLIDETLCKKIDYLKIRKIWVRSILTCNTMYGACAMCYGRDLARGSLVNVGEPVGVIAAQSIGEPGTQLTMRTFHFGGAVSRSLIIDSITVKYGGIVKFNNIKLIYGVTNILVSRYSSISILDEEFNLEIEYYKVPYGAEIFVNDAEHIDSGRIIAKWDPYMHPIITEFSGKVKFVNMEEGVTISSIVYENTISIRILYEKNRPYLGSYKQPRIILLDKNDNPVMYYKSNIPVQYILPGGAIVLVINGLYINSGYILARIPIDLSVNKDITGGLTRVANIFEARRPQNAAILAEMSGTVTFGNEIKGKRNLIITPDKGDPYESLLPISRNLNVLEGEIVKKGEIISDGLLDPHDILRLLGISELSKHITNEIQEVYRLQGVSINDKHIEVIIRQMLSKVEIIDPGDSEFLKGEKIEFLKVIKKNLILKKNNMLPIKYNRIILGITKASLITESFISAASFQETTRILIDAALAGKCDYLKGLKENVIVGRLIPAGTGLMTHQKF</sequence>
<dbReference type="Gene3D" id="1.10.274.100">
    <property type="entry name" value="RNA polymerase Rpb1, domain 3"/>
    <property type="match status" value="1"/>
</dbReference>
<feature type="binding site" evidence="11">
    <location>
        <position position="463"/>
    </location>
    <ligand>
        <name>Mg(2+)</name>
        <dbReference type="ChEBI" id="CHEBI:18420"/>
    </ligand>
</feature>
<dbReference type="SUPFAM" id="SSF64484">
    <property type="entry name" value="beta and beta-prime subunits of DNA dependent RNA-polymerase"/>
    <property type="match status" value="1"/>
</dbReference>
<evidence type="ECO:0000256" key="3">
    <source>
        <dbReference type="ARBA" id="ARBA00022478"/>
    </source>
</evidence>
<accession>A0A078KB07</accession>
<protein>
    <recommendedName>
        <fullName evidence="11">DNA-directed RNA polymerase subunit beta'</fullName>
        <shortName evidence="11">RNAP subunit beta'</shortName>
        <ecNumber evidence="11">2.7.7.6</ecNumber>
    </recommendedName>
    <alternativeName>
        <fullName evidence="11">RNA polymerase subunit beta'</fullName>
    </alternativeName>
    <alternativeName>
        <fullName evidence="11">Transcriptase subunit beta'</fullName>
    </alternativeName>
</protein>
<evidence type="ECO:0000256" key="2">
    <source>
        <dbReference type="ARBA" id="ARBA00009839"/>
    </source>
</evidence>
<dbReference type="Pfam" id="PF05000">
    <property type="entry name" value="RNA_pol_Rpb1_4"/>
    <property type="match status" value="1"/>
</dbReference>
<dbReference type="InterPro" id="IPR007083">
    <property type="entry name" value="RNA_pol_Rpb1_4"/>
</dbReference>
<feature type="binding site" evidence="11">
    <location>
        <position position="83"/>
    </location>
    <ligand>
        <name>Zn(2+)</name>
        <dbReference type="ChEBI" id="CHEBI:29105"/>
        <label>1</label>
    </ligand>
</feature>
<dbReference type="InterPro" id="IPR007081">
    <property type="entry name" value="RNA_pol_Rpb1_5"/>
</dbReference>
<gene>
    <name evidence="11 14" type="primary">rpoC</name>
    <name evidence="14" type="ORF">CEM_088</name>
</gene>
<feature type="binding site" evidence="11">
    <location>
        <position position="901"/>
    </location>
    <ligand>
        <name>Zn(2+)</name>
        <dbReference type="ChEBI" id="CHEBI:29105"/>
        <label>2</label>
    </ligand>
</feature>
<dbReference type="EMBL" id="LM655252">
    <property type="protein sequence ID" value="CDZ16356.1"/>
    <property type="molecule type" value="Genomic_DNA"/>
</dbReference>
<keyword evidence="15" id="KW-1185">Reference proteome</keyword>
<dbReference type="HAMAP" id="MF_01322">
    <property type="entry name" value="RNApol_bact_RpoC"/>
    <property type="match status" value="1"/>
</dbReference>
<dbReference type="OrthoDB" id="9815296at2"/>
<dbReference type="STRING" id="1495769.CEM_088"/>
<dbReference type="InterPro" id="IPR044893">
    <property type="entry name" value="RNA_pol_Rpb1_clamp_domain"/>
</dbReference>
<name>A0A078KB07_9GAMM</name>
<comment type="cofactor">
    <cofactor evidence="11">
        <name>Zn(2+)</name>
        <dbReference type="ChEBI" id="CHEBI:29105"/>
    </cofactor>
    <text evidence="11">Binds 2 Zn(2+) ions per subunit.</text>
</comment>
<dbReference type="InterPro" id="IPR007080">
    <property type="entry name" value="RNA_pol_Rpb1_1"/>
</dbReference>
<dbReference type="CDD" id="cd01609">
    <property type="entry name" value="RNAP_beta'_N"/>
    <property type="match status" value="1"/>
</dbReference>
<dbReference type="HOGENOM" id="CLU_000524_3_1_6"/>
<dbReference type="GO" id="GO:0000428">
    <property type="term" value="C:DNA-directed RNA polymerase complex"/>
    <property type="evidence" value="ECO:0007669"/>
    <property type="project" value="UniProtKB-KW"/>
</dbReference>
<evidence type="ECO:0000256" key="6">
    <source>
        <dbReference type="ARBA" id="ARBA00022723"/>
    </source>
</evidence>
<evidence type="ECO:0000256" key="10">
    <source>
        <dbReference type="ARBA" id="ARBA00048552"/>
    </source>
</evidence>
<dbReference type="Gene3D" id="1.10.40.90">
    <property type="match status" value="1"/>
</dbReference>
<feature type="binding site" evidence="11">
    <location>
        <position position="467"/>
    </location>
    <ligand>
        <name>Mg(2+)</name>
        <dbReference type="ChEBI" id="CHEBI:18420"/>
    </ligand>
</feature>
<reference evidence="15" key="1">
    <citation type="submission" date="2014-07" db="EMBL/GenBank/DDBJ databases">
        <authorList>
            <person name="Santos-Garcia D."/>
        </authorList>
    </citation>
    <scope>NUCLEOTIDE SEQUENCE [LARGE SCALE GENOMIC DNA]</scope>
</reference>
<dbReference type="Gene3D" id="4.10.860.120">
    <property type="entry name" value="RNA polymerase II, clamp domain"/>
    <property type="match status" value="1"/>
</dbReference>
<dbReference type="Gene3D" id="1.10.150.390">
    <property type="match status" value="1"/>
</dbReference>
<comment type="catalytic activity">
    <reaction evidence="10 11 12">
        <text>RNA(n) + a ribonucleoside 5'-triphosphate = RNA(n+1) + diphosphate</text>
        <dbReference type="Rhea" id="RHEA:21248"/>
        <dbReference type="Rhea" id="RHEA-COMP:14527"/>
        <dbReference type="Rhea" id="RHEA-COMP:17342"/>
        <dbReference type="ChEBI" id="CHEBI:33019"/>
        <dbReference type="ChEBI" id="CHEBI:61557"/>
        <dbReference type="ChEBI" id="CHEBI:140395"/>
        <dbReference type="EC" id="2.7.7.6"/>
    </reaction>
</comment>
<dbReference type="InterPro" id="IPR007066">
    <property type="entry name" value="RNA_pol_Rpb1_3"/>
</dbReference>
<dbReference type="Pfam" id="PF04983">
    <property type="entry name" value="RNA_pol_Rpb1_3"/>
    <property type="match status" value="1"/>
</dbReference>
<dbReference type="GO" id="GO:0003677">
    <property type="term" value="F:DNA binding"/>
    <property type="evidence" value="ECO:0007669"/>
    <property type="project" value="UniProtKB-UniRule"/>
</dbReference>
<keyword evidence="4 11" id="KW-0808">Transferase</keyword>
<keyword evidence="8 11" id="KW-0460">Magnesium</keyword>
<feature type="binding site" evidence="11">
    <location>
        <position position="81"/>
    </location>
    <ligand>
        <name>Zn(2+)</name>
        <dbReference type="ChEBI" id="CHEBI:29105"/>
        <label>1</label>
    </ligand>
</feature>